<feature type="transmembrane region" description="Helical" evidence="1">
    <location>
        <begin position="6"/>
        <end position="31"/>
    </location>
</feature>
<evidence type="ECO:0000313" key="3">
    <source>
        <dbReference type="Proteomes" id="UP001629288"/>
    </source>
</evidence>
<evidence type="ECO:0000313" key="2">
    <source>
        <dbReference type="EMBL" id="MFM0448698.1"/>
    </source>
</evidence>
<dbReference type="RefSeq" id="WP_408467570.1">
    <property type="nucleotide sequence ID" value="NZ_JAQQDH010000039.1"/>
</dbReference>
<keyword evidence="3" id="KW-1185">Reference proteome</keyword>
<accession>A0ABW9CBG6</accession>
<feature type="transmembrane region" description="Helical" evidence="1">
    <location>
        <begin position="159"/>
        <end position="179"/>
    </location>
</feature>
<keyword evidence="1" id="KW-0812">Transmembrane</keyword>
<gene>
    <name evidence="2" type="ORF">PQR00_34535</name>
</gene>
<sequence>MRTESIISNVLAGLYVLVLVCGIFMTVYMAVRVRKSRRTMKDNLSRKISAGVSLVAADVVNMGKGLDLNRFSVNRCLNQLLCEEDDSQRFIELRRLISEMEKEDPFDELPDEVKPSLVRLSEISDASPLKSDHLLLIPVQKTLAAYVELKAEIGKGKTFARIMNALAIAGFIIGAWGSYLTLKSPDAKDIDTIVRRAVAAGVKIPSSPLATGGPGADIR</sequence>
<dbReference type="EMBL" id="JAQQDH010000039">
    <property type="protein sequence ID" value="MFM0448698.1"/>
    <property type="molecule type" value="Genomic_DNA"/>
</dbReference>
<keyword evidence="1" id="KW-0472">Membrane</keyword>
<evidence type="ECO:0008006" key="4">
    <source>
        <dbReference type="Google" id="ProtNLM"/>
    </source>
</evidence>
<proteinExistence type="predicted"/>
<dbReference type="Proteomes" id="UP001629288">
    <property type="component" value="Unassembled WGS sequence"/>
</dbReference>
<evidence type="ECO:0000256" key="1">
    <source>
        <dbReference type="SAM" id="Phobius"/>
    </source>
</evidence>
<organism evidence="2 3">
    <name type="scientific">Paraburkholderia strydomiana</name>
    <dbReference type="NCBI Taxonomy" id="1245417"/>
    <lineage>
        <taxon>Bacteria</taxon>
        <taxon>Pseudomonadati</taxon>
        <taxon>Pseudomonadota</taxon>
        <taxon>Betaproteobacteria</taxon>
        <taxon>Burkholderiales</taxon>
        <taxon>Burkholderiaceae</taxon>
        <taxon>Paraburkholderia</taxon>
    </lineage>
</organism>
<reference evidence="2 3" key="1">
    <citation type="journal article" date="2024" name="Chem. Sci.">
        <title>Discovery of megapolipeptins by genome mining of a Burkholderiales bacteria collection.</title>
        <authorList>
            <person name="Paulo B.S."/>
            <person name="Recchia M.J.J."/>
            <person name="Lee S."/>
            <person name="Fergusson C.H."/>
            <person name="Romanowski S.B."/>
            <person name="Hernandez A."/>
            <person name="Krull N."/>
            <person name="Liu D.Y."/>
            <person name="Cavanagh H."/>
            <person name="Bos A."/>
            <person name="Gray C.A."/>
            <person name="Murphy B.T."/>
            <person name="Linington R.G."/>
            <person name="Eustaquio A.S."/>
        </authorList>
    </citation>
    <scope>NUCLEOTIDE SEQUENCE [LARGE SCALE GENOMIC DNA]</scope>
    <source>
        <strain evidence="2 3">RL17-379-BIB-C</strain>
    </source>
</reference>
<name>A0ABW9CBG6_9BURK</name>
<keyword evidence="1" id="KW-1133">Transmembrane helix</keyword>
<protein>
    <recommendedName>
        <fullName evidence="4">DUF4239 domain-containing protein</fullName>
    </recommendedName>
</protein>
<comment type="caution">
    <text evidence="2">The sequence shown here is derived from an EMBL/GenBank/DDBJ whole genome shotgun (WGS) entry which is preliminary data.</text>
</comment>